<dbReference type="InterPro" id="IPR036388">
    <property type="entry name" value="WH-like_DNA-bd_sf"/>
</dbReference>
<comment type="caution">
    <text evidence="3">The sequence shown here is derived from an EMBL/GenBank/DDBJ whole genome shotgun (WGS) entry which is preliminary data.</text>
</comment>
<proteinExistence type="predicted"/>
<dbReference type="RefSeq" id="WP_358471713.1">
    <property type="nucleotide sequence ID" value="NZ_JBEZAE010000005.1"/>
</dbReference>
<accession>A0ABV3C7H3</accession>
<evidence type="ECO:0000313" key="4">
    <source>
        <dbReference type="Proteomes" id="UP001551329"/>
    </source>
</evidence>
<keyword evidence="1" id="KW-0238">DNA-binding</keyword>
<dbReference type="InterPro" id="IPR000792">
    <property type="entry name" value="Tscrpt_reg_LuxR_C"/>
</dbReference>
<dbReference type="SUPFAM" id="SSF46894">
    <property type="entry name" value="C-terminal effector domain of the bipartite response regulators"/>
    <property type="match status" value="1"/>
</dbReference>
<reference evidence="3 4" key="1">
    <citation type="submission" date="2024-06" db="EMBL/GenBank/DDBJ databases">
        <title>The Natural Products Discovery Center: Release of the First 8490 Sequenced Strains for Exploring Actinobacteria Biosynthetic Diversity.</title>
        <authorList>
            <person name="Kalkreuter E."/>
            <person name="Kautsar S.A."/>
            <person name="Yang D."/>
            <person name="Bader C.D."/>
            <person name="Teijaro C.N."/>
            <person name="Fluegel L."/>
            <person name="Davis C.M."/>
            <person name="Simpson J.R."/>
            <person name="Lauterbach L."/>
            <person name="Steele A.D."/>
            <person name="Gui C."/>
            <person name="Meng S."/>
            <person name="Li G."/>
            <person name="Viehrig K."/>
            <person name="Ye F."/>
            <person name="Su P."/>
            <person name="Kiefer A.F."/>
            <person name="Nichols A."/>
            <person name="Cepeda A.J."/>
            <person name="Yan W."/>
            <person name="Fan B."/>
            <person name="Jiang Y."/>
            <person name="Adhikari A."/>
            <person name="Zheng C.-J."/>
            <person name="Schuster L."/>
            <person name="Cowan T.M."/>
            <person name="Smanski M.J."/>
            <person name="Chevrette M.G."/>
            <person name="De Carvalho L.P.S."/>
            <person name="Shen B."/>
        </authorList>
    </citation>
    <scope>NUCLEOTIDE SEQUENCE [LARGE SCALE GENOMIC DNA]</scope>
    <source>
        <strain evidence="3 4">NPDC045974</strain>
    </source>
</reference>
<gene>
    <name evidence="3" type="ORF">AB0A88_11365</name>
</gene>
<dbReference type="PANTHER" id="PTHR43214">
    <property type="entry name" value="TWO-COMPONENT RESPONSE REGULATOR"/>
    <property type="match status" value="1"/>
</dbReference>
<dbReference type="Gene3D" id="1.25.40.10">
    <property type="entry name" value="Tetratricopeptide repeat domain"/>
    <property type="match status" value="1"/>
</dbReference>
<dbReference type="Gene3D" id="1.10.10.10">
    <property type="entry name" value="Winged helix-like DNA-binding domain superfamily/Winged helix DNA-binding domain"/>
    <property type="match status" value="1"/>
</dbReference>
<dbReference type="Proteomes" id="UP001551329">
    <property type="component" value="Unassembled WGS sequence"/>
</dbReference>
<protein>
    <submittedName>
        <fullName evidence="3">LuxR C-terminal-related transcriptional regulator</fullName>
    </submittedName>
</protein>
<dbReference type="PROSITE" id="PS50043">
    <property type="entry name" value="HTH_LUXR_2"/>
    <property type="match status" value="1"/>
</dbReference>
<dbReference type="InterPro" id="IPR016032">
    <property type="entry name" value="Sig_transdc_resp-reg_C-effctor"/>
</dbReference>
<dbReference type="PANTHER" id="PTHR43214:SF42">
    <property type="entry name" value="TRANSCRIPTIONAL REGULATORY PROTEIN DESR"/>
    <property type="match status" value="1"/>
</dbReference>
<dbReference type="SMART" id="SM00421">
    <property type="entry name" value="HTH_LUXR"/>
    <property type="match status" value="1"/>
</dbReference>
<evidence type="ECO:0000256" key="1">
    <source>
        <dbReference type="ARBA" id="ARBA00023125"/>
    </source>
</evidence>
<dbReference type="PRINTS" id="PR00038">
    <property type="entry name" value="HTHLUXR"/>
</dbReference>
<dbReference type="Pfam" id="PF00196">
    <property type="entry name" value="GerE"/>
    <property type="match status" value="1"/>
</dbReference>
<keyword evidence="4" id="KW-1185">Reference proteome</keyword>
<dbReference type="EMBL" id="JBEZAE010000005">
    <property type="protein sequence ID" value="MEU7070729.1"/>
    <property type="molecule type" value="Genomic_DNA"/>
</dbReference>
<dbReference type="CDD" id="cd06170">
    <property type="entry name" value="LuxR_C_like"/>
    <property type="match status" value="1"/>
</dbReference>
<dbReference type="InterPro" id="IPR011990">
    <property type="entry name" value="TPR-like_helical_dom_sf"/>
</dbReference>
<dbReference type="PROSITE" id="PS00622">
    <property type="entry name" value="HTH_LUXR_1"/>
    <property type="match status" value="1"/>
</dbReference>
<feature type="domain" description="HTH luxR-type" evidence="2">
    <location>
        <begin position="666"/>
        <end position="731"/>
    </location>
</feature>
<name>A0ABV3C7H3_9ACTN</name>
<evidence type="ECO:0000313" key="3">
    <source>
        <dbReference type="EMBL" id="MEU7070729.1"/>
    </source>
</evidence>
<dbReference type="SUPFAM" id="SSF48452">
    <property type="entry name" value="TPR-like"/>
    <property type="match status" value="1"/>
</dbReference>
<sequence length="747" mass="78547">MSVRIWLAVYGDARAAAEFTAVLTARERAGLDPLPDPLTRRLLATERHRARLARLPAATRRLLLLAAADQHPVESRAFDRAVVAAGHEPTDLEPAEETGLIRSTAAGLVFADPLVRDVVYDSAGPEERRLAHRSLALVLDPRTEPGPWNWHRACASLGPSSRLARALADAPAPDPATAAHHAERSALLSPDTAARHAALARAALHAWHGGRPDRARCLLAAAERTAPGTDPRVRLLRGLVTLRSGHAPDAYDDLAEAATSAFAGARGACPVTGAGRSATGGTPAGYAFAAPVTAAYALAYAAEVGHYTGDLHRCHQAAVLARKSPPPSAPAARALLAGLTGIACAVRGRYAEAAVRLREAVSLARHGDDPTVLVHAALAALYLGDDELALAVAHRAESAARAQGEHAVLPRLLEFRAYAEAWNGRLGAATATGVDAHRLARETGQDNVACHILAGLALLAAVQGDTTTCRDRARQARTYAAEHGIGLATALSLWALAYLELTQGRPAEAASQLRTLARLGPGHGHPAIRLLSTPHYVEAAVRAGEPAAAAAAAVGYTRWADTVASPGHLALAARCRALLASGGEALAHYRDALDLHDADGRHLERARTELLYGIALRRMRRTAEARDRLRAALQAFEQFGALPSARHAEAELRALGDTARSARLPAAAALGALTAQQTLIARMVADGATNREIAIRMVLSPRTIDHHLRSTYARLGISSRVELARLVDAQGTAGTLGGLDNDEAPGR</sequence>
<organism evidence="3 4">
    <name type="scientific">Streptomyces narbonensis</name>
    <dbReference type="NCBI Taxonomy" id="67333"/>
    <lineage>
        <taxon>Bacteria</taxon>
        <taxon>Bacillati</taxon>
        <taxon>Actinomycetota</taxon>
        <taxon>Actinomycetes</taxon>
        <taxon>Kitasatosporales</taxon>
        <taxon>Streptomycetaceae</taxon>
        <taxon>Streptomyces</taxon>
    </lineage>
</organism>
<evidence type="ECO:0000259" key="2">
    <source>
        <dbReference type="PROSITE" id="PS50043"/>
    </source>
</evidence>
<dbReference type="InterPro" id="IPR039420">
    <property type="entry name" value="WalR-like"/>
</dbReference>